<evidence type="ECO:0000256" key="4">
    <source>
        <dbReference type="ARBA" id="ARBA00022741"/>
    </source>
</evidence>
<keyword evidence="1" id="KW-0597">Phosphoprotein</keyword>
<sequence>MTFSEFSDNKTLMKAVLYDFIVIGEAALNIPGEVKAQNPAIPWRIMSDMRNVMAHEYFRVEPEIVWDTIHSNLPGLVKPLQQLLS</sequence>
<accession>A0A2W1JZZ7</accession>
<comment type="caution">
    <text evidence="6">The sequence shown here is derived from an EMBL/GenBank/DDBJ whole genome shotgun (WGS) entry which is preliminary data.</text>
</comment>
<proteinExistence type="predicted"/>
<keyword evidence="3" id="KW-0540">Nuclease</keyword>
<reference evidence="6 7" key="1">
    <citation type="journal article" date="2018" name="Sci. Rep.">
        <title>A novel species of the marine cyanobacterium Acaryochloris with a unique pigment content and lifestyle.</title>
        <authorList>
            <person name="Partensky F."/>
            <person name="Six C."/>
            <person name="Ratin M."/>
            <person name="Garczarek L."/>
            <person name="Vaulot D."/>
            <person name="Probert I."/>
            <person name="Calteau A."/>
            <person name="Gourvil P."/>
            <person name="Marie D."/>
            <person name="Grebert T."/>
            <person name="Bouchier C."/>
            <person name="Le Panse S."/>
            <person name="Gachenot M."/>
            <person name="Rodriguez F."/>
            <person name="Garrido J.L."/>
        </authorList>
    </citation>
    <scope>NUCLEOTIDE SEQUENCE [LARGE SCALE GENOMIC DNA]</scope>
    <source>
        <strain evidence="6 7">RCC1774</strain>
    </source>
</reference>
<keyword evidence="7" id="KW-1185">Reference proteome</keyword>
<protein>
    <recommendedName>
        <fullName evidence="8">DUF86 domain-containing protein</fullName>
    </recommendedName>
</protein>
<dbReference type="Pfam" id="PF01934">
    <property type="entry name" value="HepT-like"/>
    <property type="match status" value="1"/>
</dbReference>
<organism evidence="6 7">
    <name type="scientific">Acaryochloris thomasi RCC1774</name>
    <dbReference type="NCBI Taxonomy" id="1764569"/>
    <lineage>
        <taxon>Bacteria</taxon>
        <taxon>Bacillati</taxon>
        <taxon>Cyanobacteriota</taxon>
        <taxon>Cyanophyceae</taxon>
        <taxon>Acaryochloridales</taxon>
        <taxon>Acaryochloridaceae</taxon>
        <taxon>Acaryochloris</taxon>
        <taxon>Acaryochloris thomasi</taxon>
    </lineage>
</organism>
<evidence type="ECO:0008006" key="8">
    <source>
        <dbReference type="Google" id="ProtNLM"/>
    </source>
</evidence>
<evidence type="ECO:0000256" key="1">
    <source>
        <dbReference type="ARBA" id="ARBA00022553"/>
    </source>
</evidence>
<dbReference type="AlphaFoldDB" id="A0A2W1JZZ7"/>
<dbReference type="GO" id="GO:0004540">
    <property type="term" value="F:RNA nuclease activity"/>
    <property type="evidence" value="ECO:0007669"/>
    <property type="project" value="InterPro"/>
</dbReference>
<evidence type="ECO:0000256" key="2">
    <source>
        <dbReference type="ARBA" id="ARBA00022649"/>
    </source>
</evidence>
<dbReference type="InterPro" id="IPR051813">
    <property type="entry name" value="HepT_RNase_toxin"/>
</dbReference>
<keyword evidence="5" id="KW-0378">Hydrolase</keyword>
<dbReference type="EMBL" id="PQWO01000002">
    <property type="protein sequence ID" value="PZD74924.1"/>
    <property type="molecule type" value="Genomic_DNA"/>
</dbReference>
<dbReference type="GO" id="GO:0000166">
    <property type="term" value="F:nucleotide binding"/>
    <property type="evidence" value="ECO:0007669"/>
    <property type="project" value="UniProtKB-KW"/>
</dbReference>
<evidence type="ECO:0000256" key="5">
    <source>
        <dbReference type="ARBA" id="ARBA00022801"/>
    </source>
</evidence>
<evidence type="ECO:0000313" key="6">
    <source>
        <dbReference type="EMBL" id="PZD74924.1"/>
    </source>
</evidence>
<name>A0A2W1JZZ7_9CYAN</name>
<keyword evidence="4" id="KW-0547">Nucleotide-binding</keyword>
<dbReference type="GO" id="GO:0110001">
    <property type="term" value="C:toxin-antitoxin complex"/>
    <property type="evidence" value="ECO:0007669"/>
    <property type="project" value="InterPro"/>
</dbReference>
<keyword evidence="2" id="KW-1277">Toxin-antitoxin system</keyword>
<dbReference type="PANTHER" id="PTHR34139">
    <property type="entry name" value="UPF0331 PROTEIN MJ0127"/>
    <property type="match status" value="1"/>
</dbReference>
<evidence type="ECO:0000313" key="7">
    <source>
        <dbReference type="Proteomes" id="UP000248857"/>
    </source>
</evidence>
<dbReference type="GO" id="GO:0016787">
    <property type="term" value="F:hydrolase activity"/>
    <property type="evidence" value="ECO:0007669"/>
    <property type="project" value="UniProtKB-KW"/>
</dbReference>
<dbReference type="InterPro" id="IPR008201">
    <property type="entry name" value="HepT-like"/>
</dbReference>
<dbReference type="Proteomes" id="UP000248857">
    <property type="component" value="Unassembled WGS sequence"/>
</dbReference>
<evidence type="ECO:0000256" key="3">
    <source>
        <dbReference type="ARBA" id="ARBA00022722"/>
    </source>
</evidence>
<dbReference type="PANTHER" id="PTHR34139:SF1">
    <property type="entry name" value="RNASE MJ1380-RELATED"/>
    <property type="match status" value="1"/>
</dbReference>
<gene>
    <name evidence="6" type="ORF">C1752_01050</name>
</gene>